<dbReference type="Pfam" id="PF14478">
    <property type="entry name" value="DUF4430"/>
    <property type="match status" value="1"/>
</dbReference>
<organism evidence="3 4">
    <name type="scientific">Mobilisporobacter senegalensis</name>
    <dbReference type="NCBI Taxonomy" id="1329262"/>
    <lineage>
        <taxon>Bacteria</taxon>
        <taxon>Bacillati</taxon>
        <taxon>Bacillota</taxon>
        <taxon>Clostridia</taxon>
        <taxon>Lachnospirales</taxon>
        <taxon>Lachnospiraceae</taxon>
        <taxon>Mobilisporobacter</taxon>
    </lineage>
</organism>
<dbReference type="AlphaFoldDB" id="A0A3N1XZA0"/>
<keyword evidence="1" id="KW-0472">Membrane</keyword>
<evidence type="ECO:0000256" key="1">
    <source>
        <dbReference type="SAM" id="Phobius"/>
    </source>
</evidence>
<evidence type="ECO:0000313" key="3">
    <source>
        <dbReference type="EMBL" id="ROR31923.1"/>
    </source>
</evidence>
<gene>
    <name evidence="3" type="ORF">EDD66_101543</name>
</gene>
<accession>A0A3N1XZA0</accession>
<keyword evidence="1" id="KW-0812">Transmembrane</keyword>
<sequence>MIPVKSNSNKKIWIGIVSLILAIGILFAIYTNFSPKGVAGNKNIVVEVVVPDQVSKEYRINTDEEYLRGALEQEKLIEGTESEYGLLVTVVDGIKADDSKQEWWCFTKDGGQLNTGVDSTPIQDGDHFEVTLTEGY</sequence>
<dbReference type="EMBL" id="RJVG01000001">
    <property type="protein sequence ID" value="ROR31923.1"/>
    <property type="molecule type" value="Genomic_DNA"/>
</dbReference>
<comment type="caution">
    <text evidence="3">The sequence shown here is derived from an EMBL/GenBank/DDBJ whole genome shotgun (WGS) entry which is preliminary data.</text>
</comment>
<evidence type="ECO:0000313" key="4">
    <source>
        <dbReference type="Proteomes" id="UP000273083"/>
    </source>
</evidence>
<keyword evidence="1" id="KW-1133">Transmembrane helix</keyword>
<dbReference type="Proteomes" id="UP000273083">
    <property type="component" value="Unassembled WGS sequence"/>
</dbReference>
<dbReference type="OrthoDB" id="1906526at2"/>
<dbReference type="Gene3D" id="2.170.130.30">
    <property type="match status" value="1"/>
</dbReference>
<feature type="domain" description="Transcobalamin-like C-terminal" evidence="2">
    <location>
        <begin position="70"/>
        <end position="133"/>
    </location>
</feature>
<keyword evidence="4" id="KW-1185">Reference proteome</keyword>
<evidence type="ECO:0000259" key="2">
    <source>
        <dbReference type="Pfam" id="PF14478"/>
    </source>
</evidence>
<dbReference type="RefSeq" id="WP_123608006.1">
    <property type="nucleotide sequence ID" value="NZ_RJVG01000001.1"/>
</dbReference>
<name>A0A3N1XZA0_9FIRM</name>
<dbReference type="InterPro" id="IPR027954">
    <property type="entry name" value="Transcobalamin-like_C"/>
</dbReference>
<reference evidence="3 4" key="1">
    <citation type="submission" date="2018-11" db="EMBL/GenBank/DDBJ databases">
        <title>Genomic Encyclopedia of Type Strains, Phase IV (KMG-IV): sequencing the most valuable type-strain genomes for metagenomic binning, comparative biology and taxonomic classification.</title>
        <authorList>
            <person name="Goeker M."/>
        </authorList>
    </citation>
    <scope>NUCLEOTIDE SEQUENCE [LARGE SCALE GENOMIC DNA]</scope>
    <source>
        <strain evidence="3 4">DSM 26537</strain>
    </source>
</reference>
<feature type="transmembrane region" description="Helical" evidence="1">
    <location>
        <begin position="12"/>
        <end position="33"/>
    </location>
</feature>
<protein>
    <submittedName>
        <fullName evidence="3">Uncharacterized protein DUF4430</fullName>
    </submittedName>
</protein>
<proteinExistence type="predicted"/>